<reference evidence="2 3" key="1">
    <citation type="journal article" date="2016" name="Nat. Commun.">
        <title>Thousands of microbial genomes shed light on interconnected biogeochemical processes in an aquifer system.</title>
        <authorList>
            <person name="Anantharaman K."/>
            <person name="Brown C.T."/>
            <person name="Hug L.A."/>
            <person name="Sharon I."/>
            <person name="Castelle C.J."/>
            <person name="Probst A.J."/>
            <person name="Thomas B.C."/>
            <person name="Singh A."/>
            <person name="Wilkins M.J."/>
            <person name="Karaoz U."/>
            <person name="Brodie E.L."/>
            <person name="Williams K.H."/>
            <person name="Hubbard S.S."/>
            <person name="Banfield J.F."/>
        </authorList>
    </citation>
    <scope>NUCLEOTIDE SEQUENCE [LARGE SCALE GENOMIC DNA]</scope>
</reference>
<evidence type="ECO:0000256" key="1">
    <source>
        <dbReference type="SAM" id="Phobius"/>
    </source>
</evidence>
<protein>
    <recommendedName>
        <fullName evidence="4">Glycosyltransferase RgtA/B/C/D-like domain-containing protein</fullName>
    </recommendedName>
</protein>
<feature type="transmembrane region" description="Helical" evidence="1">
    <location>
        <begin position="133"/>
        <end position="153"/>
    </location>
</feature>
<organism evidence="2 3">
    <name type="scientific">Candidatus Harrisonbacteria bacterium RIFCSPHIGHO2_02_FULL_42_16</name>
    <dbReference type="NCBI Taxonomy" id="1798404"/>
    <lineage>
        <taxon>Bacteria</taxon>
        <taxon>Candidatus Harrisoniibacteriota</taxon>
    </lineage>
</organism>
<feature type="transmembrane region" description="Helical" evidence="1">
    <location>
        <begin position="210"/>
        <end position="235"/>
    </location>
</feature>
<feature type="transmembrane region" description="Helical" evidence="1">
    <location>
        <begin position="247"/>
        <end position="266"/>
    </location>
</feature>
<evidence type="ECO:0000313" key="3">
    <source>
        <dbReference type="Proteomes" id="UP000177960"/>
    </source>
</evidence>
<dbReference type="STRING" id="1798404.A3B92_01430"/>
<feature type="transmembrane region" description="Helical" evidence="1">
    <location>
        <begin position="9"/>
        <end position="29"/>
    </location>
</feature>
<feature type="transmembrane region" description="Helical" evidence="1">
    <location>
        <begin position="329"/>
        <end position="347"/>
    </location>
</feature>
<feature type="transmembrane region" description="Helical" evidence="1">
    <location>
        <begin position="83"/>
        <end position="102"/>
    </location>
</feature>
<feature type="transmembrane region" description="Helical" evidence="1">
    <location>
        <begin position="165"/>
        <end position="198"/>
    </location>
</feature>
<keyword evidence="1" id="KW-0472">Membrane</keyword>
<evidence type="ECO:0008006" key="4">
    <source>
        <dbReference type="Google" id="ProtNLM"/>
    </source>
</evidence>
<keyword evidence="1" id="KW-1133">Transmembrane helix</keyword>
<proteinExistence type="predicted"/>
<dbReference type="EMBL" id="MHJG01000022">
    <property type="protein sequence ID" value="OGY63433.1"/>
    <property type="molecule type" value="Genomic_DNA"/>
</dbReference>
<gene>
    <name evidence="2" type="ORF">A3B92_01430</name>
</gene>
<feature type="transmembrane region" description="Helical" evidence="1">
    <location>
        <begin position="306"/>
        <end position="323"/>
    </location>
</feature>
<accession>A0A1G1ZFU3</accession>
<feature type="transmembrane region" description="Helical" evidence="1">
    <location>
        <begin position="281"/>
        <end position="299"/>
    </location>
</feature>
<dbReference type="AlphaFoldDB" id="A0A1G1ZFU3"/>
<evidence type="ECO:0000313" key="2">
    <source>
        <dbReference type="EMBL" id="OGY63433.1"/>
    </source>
</evidence>
<keyword evidence="1" id="KW-0812">Transmembrane</keyword>
<name>A0A1G1ZFU3_9BACT</name>
<sequence>MTNQRKQGFLLIAILIFALMIRILPFYFFGEHPLGYDTGFYRRYIINPTVSFPNAPTEILGTSSLGTRIFIDILKFLPLPPDYVLYGGYLLATLLAGVALFFFTRHLFGVTAGAIALFLFAISPVQYTAYWYFLWKNMLGVALLFLIFLLMDASTRLSTGRKSYYALLPALALMVTHTTTSIIFALTLTAFLISKFFLTKYPYKLQFVRVLFTLLFFSLAGFLWTQWPISANYFLNAKALFIGGAEYLRLSAFLFPLAAIGLYNFWPKTDSTSSPQAKQSILLPFALVAAAFPIFQLPFYQRIFPFLDLAIIIFAALGIKFLLAAPLKIWKVLFIIWMLAATGIFTYEQITKLQPLVSDTVIKNLELISNAVPPDANILTDTTLAPWVYGWSRQKIFAPGLINNFYSEKEWDEFWNTADAKEKIEFLKPFLKPLYFFTAKDSLNTFLPSANCAEELTEFIYKYKC</sequence>
<comment type="caution">
    <text evidence="2">The sequence shown here is derived from an EMBL/GenBank/DDBJ whole genome shotgun (WGS) entry which is preliminary data.</text>
</comment>
<dbReference type="Proteomes" id="UP000177960">
    <property type="component" value="Unassembled WGS sequence"/>
</dbReference>